<gene>
    <name evidence="1" type="ORF">GCM10008018_52290</name>
</gene>
<keyword evidence="2" id="KW-1185">Reference proteome</keyword>
<sequence>MNEAFPRGYYLEGGLFFDTRAGWKSAIICGEVEIPTLFMVIRQMEADWAINCLIMYIQTDKHMI</sequence>
<dbReference type="Proteomes" id="UP000615455">
    <property type="component" value="Unassembled WGS sequence"/>
</dbReference>
<proteinExistence type="predicted"/>
<evidence type="ECO:0000313" key="2">
    <source>
        <dbReference type="Proteomes" id="UP000615455"/>
    </source>
</evidence>
<dbReference type="EMBL" id="BMHE01000036">
    <property type="protein sequence ID" value="GFZ99592.1"/>
    <property type="molecule type" value="Genomic_DNA"/>
</dbReference>
<comment type="caution">
    <text evidence="1">The sequence shown here is derived from an EMBL/GenBank/DDBJ whole genome shotgun (WGS) entry which is preliminary data.</text>
</comment>
<protein>
    <recommendedName>
        <fullName evidence="3">CN hydrolase domain-containing protein</fullName>
    </recommendedName>
</protein>
<name>A0ABQ1F4Z5_9BACL</name>
<accession>A0ABQ1F4Z5</accession>
<organism evidence="1 2">
    <name type="scientific">Paenibacillus marchantiophytorum</name>
    <dbReference type="NCBI Taxonomy" id="1619310"/>
    <lineage>
        <taxon>Bacteria</taxon>
        <taxon>Bacillati</taxon>
        <taxon>Bacillota</taxon>
        <taxon>Bacilli</taxon>
        <taxon>Bacillales</taxon>
        <taxon>Paenibacillaceae</taxon>
        <taxon>Paenibacillus</taxon>
    </lineage>
</organism>
<evidence type="ECO:0000313" key="1">
    <source>
        <dbReference type="EMBL" id="GFZ99592.1"/>
    </source>
</evidence>
<reference evidence="2" key="1">
    <citation type="journal article" date="2019" name="Int. J. Syst. Evol. Microbiol.">
        <title>The Global Catalogue of Microorganisms (GCM) 10K type strain sequencing project: providing services to taxonomists for standard genome sequencing and annotation.</title>
        <authorList>
            <consortium name="The Broad Institute Genomics Platform"/>
            <consortium name="The Broad Institute Genome Sequencing Center for Infectious Disease"/>
            <person name="Wu L."/>
            <person name="Ma J."/>
        </authorList>
    </citation>
    <scope>NUCLEOTIDE SEQUENCE [LARGE SCALE GENOMIC DNA]</scope>
    <source>
        <strain evidence="2">CGMCC 1.15043</strain>
    </source>
</reference>
<evidence type="ECO:0008006" key="3">
    <source>
        <dbReference type="Google" id="ProtNLM"/>
    </source>
</evidence>